<dbReference type="AlphaFoldDB" id="A0A1I1XUK3"/>
<dbReference type="OrthoDB" id="9760892at2"/>
<dbReference type="EMBL" id="FOMH01000021">
    <property type="protein sequence ID" value="SFE10974.1"/>
    <property type="molecule type" value="Genomic_DNA"/>
</dbReference>
<evidence type="ECO:0000313" key="4">
    <source>
        <dbReference type="EMBL" id="SFE10974.1"/>
    </source>
</evidence>
<dbReference type="InterPro" id="IPR003790">
    <property type="entry name" value="GHL10"/>
</dbReference>
<name>A0A1I1XUK3_9FLAO</name>
<dbReference type="PANTHER" id="PTHR43405">
    <property type="entry name" value="GLYCOSYL HYDROLASE DIGH"/>
    <property type="match status" value="1"/>
</dbReference>
<dbReference type="InterPro" id="IPR017853">
    <property type="entry name" value="GH"/>
</dbReference>
<protein>
    <recommendedName>
        <fullName evidence="3">Glycosyl hydrolase-like 10 domain-containing protein</fullName>
    </recommendedName>
</protein>
<feature type="signal peptide" evidence="2">
    <location>
        <begin position="1"/>
        <end position="29"/>
    </location>
</feature>
<dbReference type="PANTHER" id="PTHR43405:SF1">
    <property type="entry name" value="GLYCOSYL HYDROLASE DIGH"/>
    <property type="match status" value="1"/>
</dbReference>
<dbReference type="Gene3D" id="3.20.20.80">
    <property type="entry name" value="Glycosidases"/>
    <property type="match status" value="1"/>
</dbReference>
<feature type="domain" description="Glycosyl hydrolase-like 10" evidence="3">
    <location>
        <begin position="245"/>
        <end position="535"/>
    </location>
</feature>
<dbReference type="Pfam" id="PF02638">
    <property type="entry name" value="GHL10"/>
    <property type="match status" value="1"/>
</dbReference>
<evidence type="ECO:0000259" key="3">
    <source>
        <dbReference type="Pfam" id="PF02638"/>
    </source>
</evidence>
<accession>A0A1I1XUK3</accession>
<proteinExistence type="predicted"/>
<evidence type="ECO:0000256" key="2">
    <source>
        <dbReference type="SAM" id="SignalP"/>
    </source>
</evidence>
<feature type="chain" id="PRO_5011681239" description="Glycosyl hydrolase-like 10 domain-containing protein" evidence="2">
    <location>
        <begin position="30"/>
        <end position="650"/>
    </location>
</feature>
<organism evidence="4 5">
    <name type="scientific">Flavobacterium phragmitis</name>
    <dbReference type="NCBI Taxonomy" id="739143"/>
    <lineage>
        <taxon>Bacteria</taxon>
        <taxon>Pseudomonadati</taxon>
        <taxon>Bacteroidota</taxon>
        <taxon>Flavobacteriia</taxon>
        <taxon>Flavobacteriales</taxon>
        <taxon>Flavobacteriaceae</taxon>
        <taxon>Flavobacterium</taxon>
    </lineage>
</organism>
<dbReference type="STRING" id="739143.SAMN05216297_12121"/>
<dbReference type="RefSeq" id="WP_091499363.1">
    <property type="nucleotide sequence ID" value="NZ_FOMH01000021.1"/>
</dbReference>
<evidence type="ECO:0000313" key="5">
    <source>
        <dbReference type="Proteomes" id="UP000199672"/>
    </source>
</evidence>
<reference evidence="5" key="1">
    <citation type="submission" date="2016-10" db="EMBL/GenBank/DDBJ databases">
        <authorList>
            <person name="Varghese N."/>
            <person name="Submissions S."/>
        </authorList>
    </citation>
    <scope>NUCLEOTIDE SEQUENCE [LARGE SCALE GENOMIC DNA]</scope>
    <source>
        <strain evidence="5">CGMCC 1.10370</strain>
    </source>
</reference>
<gene>
    <name evidence="4" type="ORF">SAMN05216297_12121</name>
</gene>
<keyword evidence="5" id="KW-1185">Reference proteome</keyword>
<sequence>MDNNRKTKNTVKNSLVYLFFLFCQVGLFAQSDKITLEAASSDPTLVVRGNELSVESVNQFDDKVFIKTTDSKLDFPITGVLIDKNNLVIDVFVNQLIDCSKITDGNYLVAVQVSKNAAAESFFKSHFKKKDVVKLRKNGNISNLKEILGHQSAQLKIDRDKFTTVYEKQFIVNCELINKSAGNKYQVVVSNQNGQKAIQNKLTLNCKLQKGVNYINIVLLENSQKISEENLVVFCKDKDAAESKIKVLWIEQFPNAKVLTNRVAVDSMLKNAKIAGFTHLVLDVKGPEGYVSYRKNNLSHSPYFTNTSNPNKKIADDGFDLLGELTDGAKKSGFKMFVSFNFFTEGNVTTQDYAVLKSHPEWEEMVQRPEDKGQILKISESKVGQEAKQGKRVALAFVNPANPEVVDFQLLRVKEVLDNYAVDGIVLDRTRFDNFYADFSELSKNKFAEYLKQKGKKLDNFPNDAFSIDSEGKMVEGKHFIDWITFRSTLIKDFASKVRKVVNEYKASAKPNLQLAAYVGSWYETYYQNGVNWASSTFKYNPVLGFPESKFYSAEYSKTSYVDNLDFIMIGTYYKTDKEIAKYVTLGNILLDGKIPVSASLSLPDLNDSERRIAIKSAFKNSSGLMIFDLCYINWPEFLDQIKGIQTIKN</sequence>
<dbReference type="SUPFAM" id="SSF51445">
    <property type="entry name" value="(Trans)glycosidases"/>
    <property type="match status" value="1"/>
</dbReference>
<dbReference type="InterPro" id="IPR052177">
    <property type="entry name" value="Divisome_Glycosyl_Hydrolase"/>
</dbReference>
<dbReference type="Proteomes" id="UP000199672">
    <property type="component" value="Unassembled WGS sequence"/>
</dbReference>
<keyword evidence="1 2" id="KW-0732">Signal</keyword>
<evidence type="ECO:0000256" key="1">
    <source>
        <dbReference type="ARBA" id="ARBA00022729"/>
    </source>
</evidence>